<evidence type="ECO:0000256" key="5">
    <source>
        <dbReference type="ARBA" id="ARBA00022842"/>
    </source>
</evidence>
<dbReference type="InterPro" id="IPR016055">
    <property type="entry name" value="A-D-PHexomutase_a/b/a-I/II/III"/>
</dbReference>
<dbReference type="Pfam" id="PF02879">
    <property type="entry name" value="PGM_PMM_II"/>
    <property type="match status" value="1"/>
</dbReference>
<gene>
    <name evidence="10" type="ORF">KGF56_004338</name>
</gene>
<keyword evidence="4" id="KW-0479">Metal-binding</keyword>
<name>A0AAI9STQ2_9ASCO</name>
<feature type="domain" description="Alpha-D-phosphohexomutase alpha/beta/alpha" evidence="8">
    <location>
        <begin position="248"/>
        <end position="352"/>
    </location>
</feature>
<evidence type="ECO:0008006" key="12">
    <source>
        <dbReference type="Google" id="ProtNLM"/>
    </source>
</evidence>
<keyword evidence="6" id="KW-0413">Isomerase</keyword>
<dbReference type="InterPro" id="IPR005845">
    <property type="entry name" value="A-D-PHexomutase_a/b/a-II"/>
</dbReference>
<feature type="domain" description="Alpha-D-phosphohexomutase alpha/beta/alpha" evidence="7">
    <location>
        <begin position="153"/>
        <end position="214"/>
    </location>
</feature>
<feature type="domain" description="Alpha-D-phosphohexomutase alpha/beta/alpha" evidence="9">
    <location>
        <begin position="362"/>
        <end position="467"/>
    </location>
</feature>
<dbReference type="GeneID" id="73381953"/>
<dbReference type="Pfam" id="PF02878">
    <property type="entry name" value="PGM_PMM_I"/>
    <property type="match status" value="2"/>
</dbReference>
<dbReference type="SUPFAM" id="SSF55957">
    <property type="entry name" value="Phosphoglucomutase, C-terminal domain"/>
    <property type="match status" value="1"/>
</dbReference>
<proteinExistence type="inferred from homology"/>
<dbReference type="InterPro" id="IPR005846">
    <property type="entry name" value="A-D-PHexomutase_a/b/a-III"/>
</dbReference>
<evidence type="ECO:0000259" key="8">
    <source>
        <dbReference type="Pfam" id="PF02879"/>
    </source>
</evidence>
<evidence type="ECO:0000256" key="4">
    <source>
        <dbReference type="ARBA" id="ARBA00022723"/>
    </source>
</evidence>
<keyword evidence="5" id="KW-0460">Magnesium</keyword>
<dbReference type="CDD" id="cd05799">
    <property type="entry name" value="PGM2"/>
    <property type="match status" value="1"/>
</dbReference>
<protein>
    <recommendedName>
        <fullName evidence="12">Phosphoglucomutase</fullName>
    </recommendedName>
</protein>
<reference evidence="10" key="1">
    <citation type="journal article" date="2022" name="DNA Res.">
        <title>Genome analysis of five recently described species of the CUG-Ser clade uncovers Candida theae as a new hybrid lineage with pathogenic potential in the Candida parapsilosis species complex.</title>
        <authorList>
            <person name="Mixao V."/>
            <person name="Del Olmo V."/>
            <person name="Hegedusova E."/>
            <person name="Saus E."/>
            <person name="Pryszcz L."/>
            <person name="Cillingova A."/>
            <person name="Nosek J."/>
            <person name="Gabaldon T."/>
        </authorList>
    </citation>
    <scope>NUCLEOTIDE SEQUENCE</scope>
    <source>
        <strain evidence="10">CBS 10844</strain>
    </source>
</reference>
<dbReference type="GO" id="GO:0005975">
    <property type="term" value="P:carbohydrate metabolic process"/>
    <property type="evidence" value="ECO:0007669"/>
    <property type="project" value="InterPro"/>
</dbReference>
<evidence type="ECO:0000313" key="11">
    <source>
        <dbReference type="Proteomes" id="UP001202479"/>
    </source>
</evidence>
<comment type="cofactor">
    <cofactor evidence="1">
        <name>Mg(2+)</name>
        <dbReference type="ChEBI" id="CHEBI:18420"/>
    </cofactor>
</comment>
<dbReference type="RefSeq" id="XP_049178624.1">
    <property type="nucleotide sequence ID" value="XM_049325767.1"/>
</dbReference>
<evidence type="ECO:0000256" key="6">
    <source>
        <dbReference type="ARBA" id="ARBA00023235"/>
    </source>
</evidence>
<organism evidence="10 11">
    <name type="scientific">Candida oxycetoniae</name>
    <dbReference type="NCBI Taxonomy" id="497107"/>
    <lineage>
        <taxon>Eukaryota</taxon>
        <taxon>Fungi</taxon>
        <taxon>Dikarya</taxon>
        <taxon>Ascomycota</taxon>
        <taxon>Saccharomycotina</taxon>
        <taxon>Pichiomycetes</taxon>
        <taxon>Debaryomycetaceae</taxon>
        <taxon>Candida/Lodderomyces clade</taxon>
        <taxon>Candida</taxon>
    </lineage>
</organism>
<sequence length="636" mass="71320">MNTVSRAQLDNLVQDWLSIDPNPQTRAEIQQLQQEQDYEKLVRKLYPRITFGTAGLRSSMESGFAHMNDVTVLQASQGLVQFLCTKFDNPSIVIGYDHRYHSQRYAELLASVALIKGITVYYLGSAKNLSLESLRLSKGDFPNNSDGAAAAADRGYVHTPIVPFAINQLHASGGVMITASHNPAMDNGYKVYYSNGCQIIPPIDHEISESINANLKPWSENVWDVTGNMSQGLKNGQLKPSREEIVKKYVDSVKSKLVKDTDKNLGFNFVYTPMHGVGLEIFEKCLQLFDIDKYEVVSKQAVPDPAFPTVSFPNPEEKGALDLAIATAKKLGYKLVLANDPDADRFSVAAENKNGEFKQLTGNEIGFLFAMYVLENIGSSENDLSKVCMLNSTVSSQILKAMAEKDGFHYADTLTGFKWIGNKAIDMEKEGFFVPFAFEEAIGFMFNIVHDKDGVSAAVVFLQLFQQWFSSGEIDVFDKLEDGYKKYGWFKDLNGYYRIKDLEVTDRVFGEIRKSYKGQNFPQQIGDFKVVYWRDLTVGYDSCTNDHKPTLLVDAKSQMITGVLEPVFDGIMEKDAKLSVRFTCRGSGTEPKLKVYIEGTSTKSEADATSIADKCWETLKANWFKPDFYKLQEIKP</sequence>
<dbReference type="InterPro" id="IPR016066">
    <property type="entry name" value="A-D-PHexomutase_CS"/>
</dbReference>
<evidence type="ECO:0000259" key="9">
    <source>
        <dbReference type="Pfam" id="PF02880"/>
    </source>
</evidence>
<accession>A0AAI9STQ2</accession>
<evidence type="ECO:0000256" key="1">
    <source>
        <dbReference type="ARBA" id="ARBA00001946"/>
    </source>
</evidence>
<comment type="caution">
    <text evidence="10">The sequence shown here is derived from an EMBL/GenBank/DDBJ whole genome shotgun (WGS) entry which is preliminary data.</text>
</comment>
<keyword evidence="11" id="KW-1185">Reference proteome</keyword>
<dbReference type="PANTHER" id="PTHR45745">
    <property type="entry name" value="PHOSPHOMANNOMUTASE 45A"/>
    <property type="match status" value="1"/>
</dbReference>
<dbReference type="PANTHER" id="PTHR45745:SF1">
    <property type="entry name" value="PHOSPHOGLUCOMUTASE 2B-RELATED"/>
    <property type="match status" value="1"/>
</dbReference>
<dbReference type="SUPFAM" id="SSF53738">
    <property type="entry name" value="Phosphoglucomutase, first 3 domains"/>
    <property type="match status" value="3"/>
</dbReference>
<dbReference type="Pfam" id="PF02880">
    <property type="entry name" value="PGM_PMM_III"/>
    <property type="match status" value="1"/>
</dbReference>
<dbReference type="PROSITE" id="PS00710">
    <property type="entry name" value="PGM_PMM"/>
    <property type="match status" value="1"/>
</dbReference>
<feature type="domain" description="Alpha-D-phosphohexomutase alpha/beta/alpha" evidence="7">
    <location>
        <begin position="49"/>
        <end position="124"/>
    </location>
</feature>
<evidence type="ECO:0000256" key="2">
    <source>
        <dbReference type="ARBA" id="ARBA00010231"/>
    </source>
</evidence>
<dbReference type="GO" id="GO:0008973">
    <property type="term" value="F:phosphopentomutase activity"/>
    <property type="evidence" value="ECO:0007669"/>
    <property type="project" value="TreeGrafter"/>
</dbReference>
<dbReference type="GO" id="GO:0005634">
    <property type="term" value="C:nucleus"/>
    <property type="evidence" value="ECO:0007669"/>
    <property type="project" value="TreeGrafter"/>
</dbReference>
<dbReference type="Gene3D" id="3.40.120.10">
    <property type="entry name" value="Alpha-D-Glucose-1,6-Bisphosphate, subunit A, domain 3"/>
    <property type="match status" value="3"/>
</dbReference>
<dbReference type="InterPro" id="IPR005844">
    <property type="entry name" value="A-D-PHexomutase_a/b/a-I"/>
</dbReference>
<dbReference type="InterPro" id="IPR036900">
    <property type="entry name" value="A-D-PHexomutase_C_sf"/>
</dbReference>
<dbReference type="Proteomes" id="UP001202479">
    <property type="component" value="Unassembled WGS sequence"/>
</dbReference>
<comment type="similarity">
    <text evidence="2">Belongs to the phosphohexose mutase family.</text>
</comment>
<evidence type="ECO:0000313" key="10">
    <source>
        <dbReference type="EMBL" id="KAI3402877.2"/>
    </source>
</evidence>
<keyword evidence="3" id="KW-0597">Phosphoprotein</keyword>
<dbReference type="AlphaFoldDB" id="A0AAI9STQ2"/>
<dbReference type="GO" id="GO:0000287">
    <property type="term" value="F:magnesium ion binding"/>
    <property type="evidence" value="ECO:0007669"/>
    <property type="project" value="InterPro"/>
</dbReference>
<dbReference type="EMBL" id="JAHUZD010000140">
    <property type="protein sequence ID" value="KAI3402877.2"/>
    <property type="molecule type" value="Genomic_DNA"/>
</dbReference>
<dbReference type="GO" id="GO:0006166">
    <property type="term" value="P:purine ribonucleoside salvage"/>
    <property type="evidence" value="ECO:0007669"/>
    <property type="project" value="TreeGrafter"/>
</dbReference>
<evidence type="ECO:0000259" key="7">
    <source>
        <dbReference type="Pfam" id="PF02878"/>
    </source>
</evidence>
<evidence type="ECO:0000256" key="3">
    <source>
        <dbReference type="ARBA" id="ARBA00022553"/>
    </source>
</evidence>